<reference evidence="2" key="1">
    <citation type="journal article" date="2017" name="Nat. Ecol. Evol.">
        <title>Genome expansion and lineage-specific genetic innovations in the forest pathogenic fungi Armillaria.</title>
        <authorList>
            <person name="Sipos G."/>
            <person name="Prasanna A.N."/>
            <person name="Walter M.C."/>
            <person name="O'Connor E."/>
            <person name="Balint B."/>
            <person name="Krizsan K."/>
            <person name="Kiss B."/>
            <person name="Hess J."/>
            <person name="Varga T."/>
            <person name="Slot J."/>
            <person name="Riley R."/>
            <person name="Boka B."/>
            <person name="Rigling D."/>
            <person name="Barry K."/>
            <person name="Lee J."/>
            <person name="Mihaltcheva S."/>
            <person name="LaButti K."/>
            <person name="Lipzen A."/>
            <person name="Waldron R."/>
            <person name="Moloney N.M."/>
            <person name="Sperisen C."/>
            <person name="Kredics L."/>
            <person name="Vagvoelgyi C."/>
            <person name="Patrignani A."/>
            <person name="Fitzpatrick D."/>
            <person name="Nagy I."/>
            <person name="Doyle S."/>
            <person name="Anderson J.B."/>
            <person name="Grigoriev I.V."/>
            <person name="Gueldener U."/>
            <person name="Muensterkoetter M."/>
            <person name="Nagy L.G."/>
        </authorList>
    </citation>
    <scope>NUCLEOTIDE SEQUENCE [LARGE SCALE GENOMIC DNA]</scope>
    <source>
        <strain evidence="2">C18/9</strain>
    </source>
</reference>
<dbReference type="AlphaFoldDB" id="A0A284S3B1"/>
<evidence type="ECO:0000313" key="1">
    <source>
        <dbReference type="EMBL" id="SJL15502.1"/>
    </source>
</evidence>
<dbReference type="Proteomes" id="UP000219338">
    <property type="component" value="Unassembled WGS sequence"/>
</dbReference>
<proteinExistence type="predicted"/>
<dbReference type="EMBL" id="FUEG01000029">
    <property type="protein sequence ID" value="SJL15502.1"/>
    <property type="molecule type" value="Genomic_DNA"/>
</dbReference>
<accession>A0A284S3B1</accession>
<evidence type="ECO:0000313" key="2">
    <source>
        <dbReference type="Proteomes" id="UP000219338"/>
    </source>
</evidence>
<name>A0A284S3B1_ARMOS</name>
<protein>
    <submittedName>
        <fullName evidence="1">Uncharacterized protein</fullName>
    </submittedName>
</protein>
<sequence length="72" mass="8289">MFQINDTVYHPVLKSEFIGTSVWSYDEYKPVSGQFISHFTTRSYQMTPPDHSLAVYLYLGRDHDSPDTSNLG</sequence>
<keyword evidence="2" id="KW-1185">Reference proteome</keyword>
<organism evidence="1 2">
    <name type="scientific">Armillaria ostoyae</name>
    <name type="common">Armillaria root rot fungus</name>
    <dbReference type="NCBI Taxonomy" id="47428"/>
    <lineage>
        <taxon>Eukaryota</taxon>
        <taxon>Fungi</taxon>
        <taxon>Dikarya</taxon>
        <taxon>Basidiomycota</taxon>
        <taxon>Agaricomycotina</taxon>
        <taxon>Agaricomycetes</taxon>
        <taxon>Agaricomycetidae</taxon>
        <taxon>Agaricales</taxon>
        <taxon>Marasmiineae</taxon>
        <taxon>Physalacriaceae</taxon>
        <taxon>Armillaria</taxon>
    </lineage>
</organism>
<gene>
    <name evidence="1" type="ORF">ARMOST_19002</name>
</gene>